<keyword evidence="5" id="KW-1185">Reference proteome</keyword>
<dbReference type="SUPFAM" id="SSF55729">
    <property type="entry name" value="Acyl-CoA N-acyltransferases (Nat)"/>
    <property type="match status" value="1"/>
</dbReference>
<evidence type="ECO:0000313" key="5">
    <source>
        <dbReference type="Proteomes" id="UP000266906"/>
    </source>
</evidence>
<keyword evidence="1" id="KW-0808">Transferase</keyword>
<feature type="domain" description="N-acetyltransferase" evidence="3">
    <location>
        <begin position="146"/>
        <end position="283"/>
    </location>
</feature>
<comment type="caution">
    <text evidence="4">The sequence shown here is derived from an EMBL/GenBank/DDBJ whole genome shotgun (WGS) entry which is preliminary data.</text>
</comment>
<reference evidence="4 5" key="1">
    <citation type="submission" date="2018-11" db="EMBL/GenBank/DDBJ databases">
        <title>Sequencing the genomes of 1000 actinobacteria strains.</title>
        <authorList>
            <person name="Klenk H.-P."/>
        </authorList>
    </citation>
    <scope>NUCLEOTIDE SEQUENCE [LARGE SCALE GENOMIC DNA]</scope>
    <source>
        <strain evidence="4 5">DSM 44781</strain>
    </source>
</reference>
<gene>
    <name evidence="4" type="ORF">EDD38_1152</name>
</gene>
<keyword evidence="2" id="KW-0012">Acyltransferase</keyword>
<dbReference type="Gene3D" id="3.40.630.30">
    <property type="match status" value="1"/>
</dbReference>
<name>A0A3N4RHR4_9ACTN</name>
<dbReference type="InterPro" id="IPR000182">
    <property type="entry name" value="GNAT_dom"/>
</dbReference>
<organism evidence="4 5">
    <name type="scientific">Kitasatospora cineracea</name>
    <dbReference type="NCBI Taxonomy" id="88074"/>
    <lineage>
        <taxon>Bacteria</taxon>
        <taxon>Bacillati</taxon>
        <taxon>Actinomycetota</taxon>
        <taxon>Actinomycetes</taxon>
        <taxon>Kitasatosporales</taxon>
        <taxon>Streptomycetaceae</taxon>
        <taxon>Kitasatospora</taxon>
    </lineage>
</organism>
<dbReference type="EMBL" id="RKQG01000001">
    <property type="protein sequence ID" value="RPE32883.1"/>
    <property type="molecule type" value="Genomic_DNA"/>
</dbReference>
<evidence type="ECO:0000256" key="2">
    <source>
        <dbReference type="ARBA" id="ARBA00023315"/>
    </source>
</evidence>
<dbReference type="PANTHER" id="PTHR43877:SF2">
    <property type="entry name" value="AMINOALKYLPHOSPHONATE N-ACETYLTRANSFERASE-RELATED"/>
    <property type="match status" value="1"/>
</dbReference>
<dbReference type="RefSeq" id="WP_123817494.1">
    <property type="nucleotide sequence ID" value="NZ_RKQG01000001.1"/>
</dbReference>
<dbReference type="AlphaFoldDB" id="A0A3N4RHR4"/>
<dbReference type="InterPro" id="IPR016181">
    <property type="entry name" value="Acyl_CoA_acyltransferase"/>
</dbReference>
<dbReference type="GO" id="GO:0016747">
    <property type="term" value="F:acyltransferase activity, transferring groups other than amino-acyl groups"/>
    <property type="evidence" value="ECO:0007669"/>
    <property type="project" value="InterPro"/>
</dbReference>
<dbReference type="Pfam" id="PF00583">
    <property type="entry name" value="Acetyltransf_1"/>
    <property type="match status" value="1"/>
</dbReference>
<dbReference type="PANTHER" id="PTHR43877">
    <property type="entry name" value="AMINOALKYLPHOSPHONATE N-ACETYLTRANSFERASE-RELATED-RELATED"/>
    <property type="match status" value="1"/>
</dbReference>
<accession>A0A3N4RHR4</accession>
<evidence type="ECO:0000259" key="3">
    <source>
        <dbReference type="PROSITE" id="PS51186"/>
    </source>
</evidence>
<dbReference type="PROSITE" id="PS51186">
    <property type="entry name" value="GNAT"/>
    <property type="match status" value="1"/>
</dbReference>
<dbReference type="InterPro" id="IPR050832">
    <property type="entry name" value="Bact_Acetyltransf"/>
</dbReference>
<proteinExistence type="predicted"/>
<evidence type="ECO:0000256" key="1">
    <source>
        <dbReference type="ARBA" id="ARBA00022679"/>
    </source>
</evidence>
<dbReference type="Proteomes" id="UP000266906">
    <property type="component" value="Unassembled WGS sequence"/>
</dbReference>
<protein>
    <submittedName>
        <fullName evidence="4">Acetyltransferase (GNAT) family protein</fullName>
    </submittedName>
</protein>
<evidence type="ECO:0000313" key="4">
    <source>
        <dbReference type="EMBL" id="RPE32883.1"/>
    </source>
</evidence>
<sequence>MGWTLTTSLDAFRTAAGAFLAADPVENTVLLTVLDRIDRDGPRAYGETPPEYGWWCEPDGTVTGATLRTPPYGQRLGRMGTAAAEELARALADRPQRPEDAGGGRETVFAFAAEWARRTGLGWAVAFDERLYRLGELTPPPAPPAGRPRPAAPADRDLVAHWLAAFCTEAGISAPGDVQADADQRIAAGTLLLWESGDGRTTALAGASPAVAGMSRIGPVYTPPEHRGHGYASALTAAASARARAGGAAEVLLYTDLANPTSNAIYRRIGYVPVGDAANVVFR</sequence>